<name>A0A8H7ZR88_9FUNG</name>
<feature type="region of interest" description="Disordered" evidence="9">
    <location>
        <begin position="1"/>
        <end position="31"/>
    </location>
</feature>
<reference evidence="10 11" key="1">
    <citation type="journal article" name="Sci. Rep.">
        <title>Genome-scale phylogenetic analyses confirm Olpidium as the closest living zoosporic fungus to the non-flagellated, terrestrial fungi.</title>
        <authorList>
            <person name="Chang Y."/>
            <person name="Rochon D."/>
            <person name="Sekimoto S."/>
            <person name="Wang Y."/>
            <person name="Chovatia M."/>
            <person name="Sandor L."/>
            <person name="Salamov A."/>
            <person name="Grigoriev I.V."/>
            <person name="Stajich J.E."/>
            <person name="Spatafora J.W."/>
        </authorList>
    </citation>
    <scope>NUCLEOTIDE SEQUENCE [LARGE SCALE GENOMIC DNA]</scope>
    <source>
        <strain evidence="10">S191</strain>
    </source>
</reference>
<feature type="binding site" evidence="8">
    <location>
        <position position="53"/>
    </location>
    <ligand>
        <name>Cu cation</name>
        <dbReference type="ChEBI" id="CHEBI:23378"/>
    </ligand>
</feature>
<keyword evidence="3 8" id="KW-0479">Metal-binding</keyword>
<dbReference type="Proteomes" id="UP000673691">
    <property type="component" value="Unassembled WGS sequence"/>
</dbReference>
<evidence type="ECO:0000256" key="6">
    <source>
        <dbReference type="ARBA" id="ARBA00023157"/>
    </source>
</evidence>
<dbReference type="GO" id="GO:0033617">
    <property type="term" value="P:mitochondrial respiratory chain complex IV assembly"/>
    <property type="evidence" value="ECO:0007669"/>
    <property type="project" value="TreeGrafter"/>
</dbReference>
<evidence type="ECO:0000256" key="1">
    <source>
        <dbReference type="ARBA" id="ARBA00004569"/>
    </source>
</evidence>
<sequence length="92" mass="9905">MGQAASSPAGGAQPPQQPLAYNVDPETRQPYAVDPESGIAIDPSTGKPFKLCCSCLPTKKRRDTCVLEEGEENCADAIDEHKRCLRSLGFKI</sequence>
<dbReference type="InterPro" id="IPR007745">
    <property type="entry name" value="Cyt_c_oxidase_Cu-chaperone"/>
</dbReference>
<keyword evidence="11" id="KW-1185">Reference proteome</keyword>
<dbReference type="SUPFAM" id="SSF47072">
    <property type="entry name" value="Cysteine alpha-hairpin motif"/>
    <property type="match status" value="1"/>
</dbReference>
<organism evidence="10 11">
    <name type="scientific">Olpidium bornovanus</name>
    <dbReference type="NCBI Taxonomy" id="278681"/>
    <lineage>
        <taxon>Eukaryota</taxon>
        <taxon>Fungi</taxon>
        <taxon>Fungi incertae sedis</taxon>
        <taxon>Olpidiomycota</taxon>
        <taxon>Olpidiomycotina</taxon>
        <taxon>Olpidiomycetes</taxon>
        <taxon>Olpidiales</taxon>
        <taxon>Olpidiaceae</taxon>
        <taxon>Olpidium</taxon>
    </lineage>
</organism>
<evidence type="ECO:0000256" key="2">
    <source>
        <dbReference type="ARBA" id="ARBA00009241"/>
    </source>
</evidence>
<evidence type="ECO:0000256" key="4">
    <source>
        <dbReference type="ARBA" id="ARBA00023008"/>
    </source>
</evidence>
<evidence type="ECO:0000256" key="9">
    <source>
        <dbReference type="SAM" id="MobiDB-lite"/>
    </source>
</evidence>
<dbReference type="OrthoDB" id="1915887at2759"/>
<protein>
    <submittedName>
        <fullName evidence="10">Cytochrome c oxidase assembly protein</fullName>
    </submittedName>
</protein>
<evidence type="ECO:0000256" key="3">
    <source>
        <dbReference type="ARBA" id="ARBA00022723"/>
    </source>
</evidence>
<accession>A0A8H7ZR88</accession>
<evidence type="ECO:0000256" key="7">
    <source>
        <dbReference type="ARBA" id="ARBA00023186"/>
    </source>
</evidence>
<evidence type="ECO:0000313" key="11">
    <source>
        <dbReference type="Proteomes" id="UP000673691"/>
    </source>
</evidence>
<comment type="subcellular location">
    <subcellularLocation>
        <location evidence="1">Mitochondrion intermembrane space</location>
    </subcellularLocation>
</comment>
<dbReference type="GO" id="GO:0005758">
    <property type="term" value="C:mitochondrial intermembrane space"/>
    <property type="evidence" value="ECO:0007669"/>
    <property type="project" value="UniProtKB-SubCell"/>
</dbReference>
<comment type="caution">
    <text evidence="10">The sequence shown here is derived from an EMBL/GenBank/DDBJ whole genome shotgun (WGS) entry which is preliminary data.</text>
</comment>
<dbReference type="InterPro" id="IPR009069">
    <property type="entry name" value="Cys_alpha_HP_mot_SF"/>
</dbReference>
<dbReference type="EMBL" id="JAEFCI010008895">
    <property type="protein sequence ID" value="KAG5458158.1"/>
    <property type="molecule type" value="Genomic_DNA"/>
</dbReference>
<evidence type="ECO:0000256" key="5">
    <source>
        <dbReference type="ARBA" id="ARBA00023128"/>
    </source>
</evidence>
<feature type="binding site" evidence="8">
    <location>
        <position position="52"/>
    </location>
    <ligand>
        <name>Cu cation</name>
        <dbReference type="ChEBI" id="CHEBI:23378"/>
    </ligand>
</feature>
<gene>
    <name evidence="10" type="ORF">BJ554DRAFT_1672</name>
</gene>
<keyword evidence="4 8" id="KW-0186">Copper</keyword>
<feature type="compositionally biased region" description="Low complexity" evidence="9">
    <location>
        <begin position="1"/>
        <end position="14"/>
    </location>
</feature>
<dbReference type="Gene3D" id="1.10.287.1130">
    <property type="entry name" value="CytochromE C oxidase copper chaperone"/>
    <property type="match status" value="1"/>
</dbReference>
<evidence type="ECO:0000256" key="8">
    <source>
        <dbReference type="PIRSR" id="PIRSR607745-1"/>
    </source>
</evidence>
<dbReference type="Pfam" id="PF05051">
    <property type="entry name" value="COX17"/>
    <property type="match status" value="1"/>
</dbReference>
<keyword evidence="7" id="KW-0143">Chaperone</keyword>
<evidence type="ECO:0000313" key="10">
    <source>
        <dbReference type="EMBL" id="KAG5458158.1"/>
    </source>
</evidence>
<keyword evidence="6" id="KW-1015">Disulfide bond</keyword>
<dbReference type="PROSITE" id="PS51808">
    <property type="entry name" value="CHCH"/>
    <property type="match status" value="1"/>
</dbReference>
<comment type="similarity">
    <text evidence="2">Belongs to the COX17 family.</text>
</comment>
<dbReference type="PANTHER" id="PTHR16719:SF0">
    <property type="entry name" value="CYTOCHROME C OXIDASE COPPER CHAPERONE"/>
    <property type="match status" value="1"/>
</dbReference>
<proteinExistence type="inferred from homology"/>
<keyword evidence="5" id="KW-0496">Mitochondrion</keyword>
<dbReference type="AlphaFoldDB" id="A0A8H7ZR88"/>
<dbReference type="GO" id="GO:0016531">
    <property type="term" value="F:copper chaperone activity"/>
    <property type="evidence" value="ECO:0007669"/>
    <property type="project" value="InterPro"/>
</dbReference>
<dbReference type="PANTHER" id="PTHR16719">
    <property type="entry name" value="CYTOCHROME C OXIDASE COPPER CHAPERONE"/>
    <property type="match status" value="1"/>
</dbReference>
<dbReference type="GO" id="GO:0005507">
    <property type="term" value="F:copper ion binding"/>
    <property type="evidence" value="ECO:0007669"/>
    <property type="project" value="InterPro"/>
</dbReference>